<feature type="domain" description="MotA/TolQ/ExbB proton channel" evidence="9">
    <location>
        <begin position="101"/>
        <end position="218"/>
    </location>
</feature>
<dbReference type="Proteomes" id="UP000411588">
    <property type="component" value="Unassembled WGS sequence"/>
</dbReference>
<dbReference type="PATRIC" id="fig|1496.1373.peg.3500"/>
<keyword evidence="12" id="KW-0282">Flagellum</keyword>
<evidence type="ECO:0000313" key="13">
    <source>
        <dbReference type="EMBL" id="CDT29489.1"/>
    </source>
</evidence>
<keyword evidence="7" id="KW-0653">Protein transport</keyword>
<evidence type="ECO:0000313" key="15">
    <source>
        <dbReference type="Proteomes" id="UP000411588"/>
    </source>
</evidence>
<reference evidence="14 15" key="2">
    <citation type="submission" date="2019-02" db="EMBL/GenBank/DDBJ databases">
        <authorList>
            <consortium name="Pathogen Informatics"/>
        </authorList>
    </citation>
    <scope>NUCLEOTIDE SEQUENCE [LARGE SCALE GENOMIC DNA]</scope>
    <source>
        <strain evidence="14">Clo34</strain>
        <strain evidence="15">clo34</strain>
    </source>
</reference>
<accession>A0A031WDQ1</accession>
<dbReference type="EMBL" id="LK932481">
    <property type="protein sequence ID" value="CDS84124.1"/>
    <property type="molecule type" value="Genomic_DNA"/>
</dbReference>
<dbReference type="InterPro" id="IPR047055">
    <property type="entry name" value="MotA-like"/>
</dbReference>
<organism evidence="12">
    <name type="scientific">Clostridioides difficile</name>
    <name type="common">Peptoclostridium difficile</name>
    <dbReference type="NCBI Taxonomy" id="1496"/>
    <lineage>
        <taxon>Bacteria</taxon>
        <taxon>Bacillati</taxon>
        <taxon>Bacillota</taxon>
        <taxon>Clostridia</taxon>
        <taxon>Peptostreptococcales</taxon>
        <taxon>Peptostreptococcaceae</taxon>
        <taxon>Clostridioides</taxon>
    </lineage>
</organism>
<keyword evidence="3 8" id="KW-0812">Transmembrane</keyword>
<dbReference type="EMBL" id="CAADAN010000005">
    <property type="protein sequence ID" value="VFD31662.1"/>
    <property type="molecule type" value="Genomic_DNA"/>
</dbReference>
<reference evidence="12" key="1">
    <citation type="submission" date="2014-07" db="EMBL/GenBank/DDBJ databases">
        <authorList>
            <person name="Monot Marc"/>
        </authorList>
    </citation>
    <scope>NUCLEOTIDE SEQUENCE</scope>
    <source>
        <strain evidence="13">7032989</strain>
        <strain evidence="12">7032994</strain>
    </source>
</reference>
<evidence type="ECO:0000256" key="5">
    <source>
        <dbReference type="ARBA" id="ARBA00022989"/>
    </source>
</evidence>
<dbReference type="GeneID" id="66353250"/>
<keyword evidence="6 8" id="KW-0472">Membrane</keyword>
<dbReference type="NCBIfam" id="NF006583">
    <property type="entry name" value="PRK09109.1"/>
    <property type="match status" value="1"/>
</dbReference>
<evidence type="ECO:0000256" key="4">
    <source>
        <dbReference type="ARBA" id="ARBA00022779"/>
    </source>
</evidence>
<evidence type="ECO:0000256" key="1">
    <source>
        <dbReference type="ARBA" id="ARBA00004651"/>
    </source>
</evidence>
<gene>
    <name evidence="14" type="primary">motA_1</name>
    <name evidence="13" type="ORF">BN1095_410006</name>
    <name evidence="11" type="ORF">BN1096_300045</name>
    <name evidence="12" type="ORF">BN1097_310046</name>
    <name evidence="14" type="ORF">SAMEA1402399_01714</name>
</gene>
<protein>
    <submittedName>
        <fullName evidence="11 14">MotA/TolQ/ExbB proton channel</fullName>
    </submittedName>
    <submittedName>
        <fullName evidence="12">Putative flagellar motor protein</fullName>
    </submittedName>
</protein>
<evidence type="ECO:0000256" key="6">
    <source>
        <dbReference type="ARBA" id="ARBA00023136"/>
    </source>
</evidence>
<evidence type="ECO:0000256" key="3">
    <source>
        <dbReference type="ARBA" id="ARBA00022692"/>
    </source>
</evidence>
<feature type="domain" description="Motility protein A N-terminal" evidence="10">
    <location>
        <begin position="7"/>
        <end position="90"/>
    </location>
</feature>
<dbReference type="InterPro" id="IPR002898">
    <property type="entry name" value="MotA_ExbB_proton_chnl"/>
</dbReference>
<evidence type="ECO:0000256" key="8">
    <source>
        <dbReference type="SAM" id="Phobius"/>
    </source>
</evidence>
<proteinExistence type="inferred from homology"/>
<dbReference type="PANTHER" id="PTHR30433">
    <property type="entry name" value="CHEMOTAXIS PROTEIN MOTA"/>
    <property type="match status" value="1"/>
</dbReference>
<keyword evidence="4" id="KW-0283">Flagellar rotation</keyword>
<keyword evidence="7" id="KW-0813">Transport</keyword>
<dbReference type="Pfam" id="PF01618">
    <property type="entry name" value="MotA_ExbB"/>
    <property type="match status" value="1"/>
</dbReference>
<keyword evidence="12" id="KW-0969">Cilium</keyword>
<dbReference type="EMBL" id="LK932367">
    <property type="protein sequence ID" value="CDS84577.1"/>
    <property type="molecule type" value="Genomic_DNA"/>
</dbReference>
<feature type="transmembrane region" description="Helical" evidence="8">
    <location>
        <begin position="182"/>
        <end position="204"/>
    </location>
</feature>
<name>A0A031WDQ1_CLODI</name>
<evidence type="ECO:0000313" key="11">
    <source>
        <dbReference type="EMBL" id="CDS84124.1"/>
    </source>
</evidence>
<evidence type="ECO:0000259" key="9">
    <source>
        <dbReference type="Pfam" id="PF01618"/>
    </source>
</evidence>
<dbReference type="GO" id="GO:0006935">
    <property type="term" value="P:chemotaxis"/>
    <property type="evidence" value="ECO:0007669"/>
    <property type="project" value="InterPro"/>
</dbReference>
<dbReference type="Pfam" id="PF20560">
    <property type="entry name" value="MotA_N"/>
    <property type="match status" value="1"/>
</dbReference>
<comment type="similarity">
    <text evidence="7">Belongs to the exbB/tolQ family.</text>
</comment>
<feature type="transmembrane region" description="Helical" evidence="8">
    <location>
        <begin position="27"/>
        <end position="54"/>
    </location>
</feature>
<dbReference type="GO" id="GO:0015031">
    <property type="term" value="P:protein transport"/>
    <property type="evidence" value="ECO:0007669"/>
    <property type="project" value="UniProtKB-KW"/>
</dbReference>
<comment type="subcellular location">
    <subcellularLocation>
        <location evidence="1">Cell membrane</location>
        <topology evidence="1">Multi-pass membrane protein</topology>
    </subcellularLocation>
    <subcellularLocation>
        <location evidence="7">Membrane</location>
        <topology evidence="7">Multi-pass membrane protein</topology>
    </subcellularLocation>
</comment>
<dbReference type="GO" id="GO:0071978">
    <property type="term" value="P:bacterial-type flagellum-dependent swarming motility"/>
    <property type="evidence" value="ECO:0007669"/>
    <property type="project" value="InterPro"/>
</dbReference>
<dbReference type="RefSeq" id="WP_009895793.1">
    <property type="nucleotide sequence ID" value="NZ_BBYB01000015.1"/>
</dbReference>
<feature type="transmembrane region" description="Helical" evidence="8">
    <location>
        <begin position="143"/>
        <end position="170"/>
    </location>
</feature>
<keyword evidence="12" id="KW-0966">Cell projection</keyword>
<evidence type="ECO:0000256" key="2">
    <source>
        <dbReference type="ARBA" id="ARBA00022475"/>
    </source>
</evidence>
<dbReference type="GO" id="GO:0005886">
    <property type="term" value="C:plasma membrane"/>
    <property type="evidence" value="ECO:0007669"/>
    <property type="project" value="UniProtKB-SubCell"/>
</dbReference>
<evidence type="ECO:0000313" key="12">
    <source>
        <dbReference type="EMBL" id="CDS84577.1"/>
    </source>
</evidence>
<keyword evidence="5 8" id="KW-1133">Transmembrane helix</keyword>
<evidence type="ECO:0000256" key="7">
    <source>
        <dbReference type="RuleBase" id="RU004057"/>
    </source>
</evidence>
<dbReference type="AlphaFoldDB" id="A0A031WDQ1"/>
<sequence length="262" mass="28210">MTTLIFFIVGIASLVVAFVIDGGHVGALFVFSSALVVFGGTIGAVGASTPFPVFKKSIKIMLLAFKNKKPNNIENIIYFKEIATKARKEGLLSIDKEISENDELDPFIRKGLELMVDGVDAVTIRNILESQIQITSKRHKEGIAIFDSAGGYAPTLGIIGTVMGLVHILGNLSSNPDALGPQISVAFLATLYGVGSANLIWLPIASKLKAINQQEVSERLLVIEAILSILEGDNSNLMTEKLKIFLNSKELIELEEIGGRAE</sequence>
<dbReference type="InterPro" id="IPR046786">
    <property type="entry name" value="MotA_N"/>
</dbReference>
<evidence type="ECO:0000313" key="14">
    <source>
        <dbReference type="EMBL" id="VFD31662.1"/>
    </source>
</evidence>
<keyword evidence="2" id="KW-1003">Cell membrane</keyword>
<dbReference type="EMBL" id="LK933083">
    <property type="protein sequence ID" value="CDT29489.1"/>
    <property type="molecule type" value="Genomic_DNA"/>
</dbReference>
<evidence type="ECO:0000259" key="10">
    <source>
        <dbReference type="Pfam" id="PF20560"/>
    </source>
</evidence>